<dbReference type="AlphaFoldDB" id="A0A1I3YEP3"/>
<name>A0A1I3YEP3_9GAMM</name>
<dbReference type="Proteomes" id="UP000198861">
    <property type="component" value="Unassembled WGS sequence"/>
</dbReference>
<dbReference type="RefSeq" id="WP_244541008.1">
    <property type="nucleotide sequence ID" value="NZ_FOKJ01000003.1"/>
</dbReference>
<reference evidence="1 3" key="2">
    <citation type="submission" date="2016-10" db="EMBL/GenBank/DDBJ databases">
        <authorList>
            <person name="Varghese N."/>
            <person name="Submissions S."/>
        </authorList>
    </citation>
    <scope>NUCLEOTIDE SEQUENCE [LARGE SCALE GENOMIC DNA]</scope>
    <source>
        <strain evidence="1 3">DSM 282</strain>
    </source>
</reference>
<organism evidence="2 4">
    <name type="scientific">Azotobacter beijerinckii</name>
    <dbReference type="NCBI Taxonomy" id="170623"/>
    <lineage>
        <taxon>Bacteria</taxon>
        <taxon>Pseudomonadati</taxon>
        <taxon>Pseudomonadota</taxon>
        <taxon>Gammaproteobacteria</taxon>
        <taxon>Pseudomonadales</taxon>
        <taxon>Pseudomonadaceae</taxon>
        <taxon>Azotobacter</taxon>
    </lineage>
</organism>
<dbReference type="Proteomes" id="UP000199579">
    <property type="component" value="Unassembled WGS sequence"/>
</dbReference>
<proteinExistence type="predicted"/>
<reference evidence="2 4" key="1">
    <citation type="submission" date="2016-10" db="EMBL/GenBank/DDBJ databases">
        <authorList>
            <person name="de Groot N.N."/>
        </authorList>
    </citation>
    <scope>NUCLEOTIDE SEQUENCE [LARGE SCALE GENOMIC DNA]</scope>
    <source>
        <strain evidence="2 4">DSM 381</strain>
    </source>
</reference>
<keyword evidence="3" id="KW-1185">Reference proteome</keyword>
<gene>
    <name evidence="1" type="ORF">SAMN04244571_00322</name>
    <name evidence="2" type="ORF">SAMN04244574_00070</name>
</gene>
<evidence type="ECO:0000313" key="2">
    <source>
        <dbReference type="EMBL" id="SFK29751.1"/>
    </source>
</evidence>
<dbReference type="EMBL" id="FOSX01000001">
    <property type="protein sequence ID" value="SFK29751.1"/>
    <property type="molecule type" value="Genomic_DNA"/>
</dbReference>
<evidence type="ECO:0000313" key="4">
    <source>
        <dbReference type="Proteomes" id="UP000199579"/>
    </source>
</evidence>
<evidence type="ECO:0000313" key="1">
    <source>
        <dbReference type="EMBL" id="SFA78265.1"/>
    </source>
</evidence>
<dbReference type="EMBL" id="FOKJ01000003">
    <property type="protein sequence ID" value="SFA78265.1"/>
    <property type="molecule type" value="Genomic_DNA"/>
</dbReference>
<accession>A0A1I3YEP3</accession>
<protein>
    <submittedName>
        <fullName evidence="2">Uncharacterized protein</fullName>
    </submittedName>
</protein>
<sequence length="96" mass="10750">MANISLEGQWRKEGFGNIMEADFVVKNKSKYDVKDIEIECTHSANSGTKIDSNKRVAYEIFKANKNKKLKDFNMGFIHSQATSTSCSITDLVVING</sequence>
<evidence type="ECO:0000313" key="3">
    <source>
        <dbReference type="Proteomes" id="UP000198861"/>
    </source>
</evidence>